<dbReference type="AlphaFoldDB" id="A0A8S3RPZ7"/>
<feature type="transmembrane region" description="Helical" evidence="1">
    <location>
        <begin position="98"/>
        <end position="122"/>
    </location>
</feature>
<comment type="caution">
    <text evidence="2">The sequence shown here is derived from an EMBL/GenBank/DDBJ whole genome shotgun (WGS) entry which is preliminary data.</text>
</comment>
<dbReference type="OrthoDB" id="10348009at2759"/>
<protein>
    <submittedName>
        <fullName evidence="2">Uncharacterized protein</fullName>
    </submittedName>
</protein>
<sequence>MGDRAKHISTKQKLKQHFEKHQPISVTVAISRERDLPKYFFGPFYMCLCMPLDELCVLFSSGNYIGLIENRIQYHSDSNLKTTMGFLHISIKTLLDRYTAITVVCTLYLILSFVSLGLILVYNCKRYSRKRRGVICSISMILSGTTTFLFTLIYLIMYGRYTNSLTVQPFTGAFDFSFPYSPVLCIFGSIMYFVCAGILIKLTIQSKGQFNYEMMVIDISEGGSTYIAKT</sequence>
<reference evidence="2" key="1">
    <citation type="submission" date="2021-03" db="EMBL/GenBank/DDBJ databases">
        <authorList>
            <person name="Bekaert M."/>
        </authorList>
    </citation>
    <scope>NUCLEOTIDE SEQUENCE</scope>
</reference>
<feature type="transmembrane region" description="Helical" evidence="1">
    <location>
        <begin position="134"/>
        <end position="158"/>
    </location>
</feature>
<organism evidence="2 3">
    <name type="scientific">Mytilus edulis</name>
    <name type="common">Blue mussel</name>
    <dbReference type="NCBI Taxonomy" id="6550"/>
    <lineage>
        <taxon>Eukaryota</taxon>
        <taxon>Metazoa</taxon>
        <taxon>Spiralia</taxon>
        <taxon>Lophotrochozoa</taxon>
        <taxon>Mollusca</taxon>
        <taxon>Bivalvia</taxon>
        <taxon>Autobranchia</taxon>
        <taxon>Pteriomorphia</taxon>
        <taxon>Mytilida</taxon>
        <taxon>Mytiloidea</taxon>
        <taxon>Mytilidae</taxon>
        <taxon>Mytilinae</taxon>
        <taxon>Mytilus</taxon>
    </lineage>
</organism>
<accession>A0A8S3RPZ7</accession>
<keyword evidence="1" id="KW-0472">Membrane</keyword>
<keyword evidence="1" id="KW-1133">Transmembrane helix</keyword>
<dbReference type="EMBL" id="CAJPWZ010001256">
    <property type="protein sequence ID" value="CAG2211161.1"/>
    <property type="molecule type" value="Genomic_DNA"/>
</dbReference>
<keyword evidence="3" id="KW-1185">Reference proteome</keyword>
<keyword evidence="1" id="KW-0812">Transmembrane</keyword>
<evidence type="ECO:0000313" key="3">
    <source>
        <dbReference type="Proteomes" id="UP000683360"/>
    </source>
</evidence>
<dbReference type="Proteomes" id="UP000683360">
    <property type="component" value="Unassembled WGS sequence"/>
</dbReference>
<feature type="transmembrane region" description="Helical" evidence="1">
    <location>
        <begin position="178"/>
        <end position="200"/>
    </location>
</feature>
<gene>
    <name evidence="2" type="ORF">MEDL_25220</name>
</gene>
<evidence type="ECO:0000256" key="1">
    <source>
        <dbReference type="SAM" id="Phobius"/>
    </source>
</evidence>
<proteinExistence type="predicted"/>
<name>A0A8S3RPZ7_MYTED</name>
<evidence type="ECO:0000313" key="2">
    <source>
        <dbReference type="EMBL" id="CAG2211161.1"/>
    </source>
</evidence>